<gene>
    <name evidence="4" type="ORF">NCTC13294_00622</name>
</gene>
<feature type="transmembrane region" description="Helical" evidence="2">
    <location>
        <begin position="12"/>
        <end position="35"/>
    </location>
</feature>
<keyword evidence="4" id="KW-0131">Cell cycle</keyword>
<reference evidence="4 5" key="1">
    <citation type="submission" date="2018-06" db="EMBL/GenBank/DDBJ databases">
        <authorList>
            <consortium name="Pathogen Informatics"/>
            <person name="Doyle S."/>
        </authorList>
    </citation>
    <scope>NUCLEOTIDE SEQUENCE [LARGE SCALE GENOMIC DNA]</scope>
    <source>
        <strain evidence="4 5">NCTC13294</strain>
    </source>
</reference>
<dbReference type="SUPFAM" id="SSF110997">
    <property type="entry name" value="Sporulation related repeat"/>
    <property type="match status" value="1"/>
</dbReference>
<dbReference type="InterPro" id="IPR007730">
    <property type="entry name" value="SPOR-like_dom"/>
</dbReference>
<dbReference type="PANTHER" id="PTHR38687:SF1">
    <property type="entry name" value="CELL DIVISION PROTEIN DEDD"/>
    <property type="match status" value="1"/>
</dbReference>
<sequence length="346" mass="36728">MARKRKNQPKDNYLAARLLGGSMMAVVLIVFGFVLGNMFGQKDGHDGTAAHAQSPLSKATQPRPSIGAARPVNRSGEPKYSFYDELQKRSNEVRLAPPPPPLPMPEPVTLRPAKAQPETVTKTKPAKKTAAEKLTEAPAAKPAAAGKVAKTLTEPAKPVKKAAAEHLSTPPEPSGKATAKADARRSKTDSAAKTDAKPTKAEPAAKTAKTENKQPANSRLTAPPESVGKTSAKVDSKLAAKDSKEKETATNSKDAKKSHPVTGKRINYRIQVGAFKNKAQAEQLRAKMAQRGLPVDIRPPSDNNKLYLVQIGPYASESQATGIQAKLKADGQAAQLKTFNSGADSK</sequence>
<dbReference type="GO" id="GO:0030428">
    <property type="term" value="C:cell septum"/>
    <property type="evidence" value="ECO:0007669"/>
    <property type="project" value="TreeGrafter"/>
</dbReference>
<feature type="compositionally biased region" description="Pro residues" evidence="1">
    <location>
        <begin position="96"/>
        <end position="106"/>
    </location>
</feature>
<proteinExistence type="predicted"/>
<organism evidence="4 5">
    <name type="scientific">Cardiobacterium valvarum</name>
    <dbReference type="NCBI Taxonomy" id="194702"/>
    <lineage>
        <taxon>Bacteria</taxon>
        <taxon>Pseudomonadati</taxon>
        <taxon>Pseudomonadota</taxon>
        <taxon>Gammaproteobacteria</taxon>
        <taxon>Cardiobacteriales</taxon>
        <taxon>Cardiobacteriaceae</taxon>
        <taxon>Cardiobacterium</taxon>
    </lineage>
</organism>
<dbReference type="AlphaFoldDB" id="A0A381E212"/>
<dbReference type="GO" id="GO:0032153">
    <property type="term" value="C:cell division site"/>
    <property type="evidence" value="ECO:0007669"/>
    <property type="project" value="TreeGrafter"/>
</dbReference>
<evidence type="ECO:0000256" key="2">
    <source>
        <dbReference type="SAM" id="Phobius"/>
    </source>
</evidence>
<keyword evidence="2" id="KW-0812">Transmembrane</keyword>
<feature type="compositionally biased region" description="Basic and acidic residues" evidence="1">
    <location>
        <begin position="179"/>
        <end position="200"/>
    </location>
</feature>
<keyword evidence="4" id="KW-0132">Cell division</keyword>
<dbReference type="Gene3D" id="3.30.70.1070">
    <property type="entry name" value="Sporulation related repeat"/>
    <property type="match status" value="1"/>
</dbReference>
<name>A0A381E212_9GAMM</name>
<dbReference type="OrthoDB" id="8558195at2"/>
<dbReference type="InterPro" id="IPR052521">
    <property type="entry name" value="Cell_div_SPOR-domain"/>
</dbReference>
<accession>A0A381E212</accession>
<dbReference type="GO" id="GO:0032506">
    <property type="term" value="P:cytokinetic process"/>
    <property type="evidence" value="ECO:0007669"/>
    <property type="project" value="TreeGrafter"/>
</dbReference>
<dbReference type="EMBL" id="UFUW01000001">
    <property type="protein sequence ID" value="SUX19898.1"/>
    <property type="molecule type" value="Genomic_DNA"/>
</dbReference>
<evidence type="ECO:0000313" key="4">
    <source>
        <dbReference type="EMBL" id="SUX19898.1"/>
    </source>
</evidence>
<evidence type="ECO:0000259" key="3">
    <source>
        <dbReference type="PROSITE" id="PS51724"/>
    </source>
</evidence>
<feature type="compositionally biased region" description="Polar residues" evidence="1">
    <location>
        <begin position="54"/>
        <end position="63"/>
    </location>
</feature>
<dbReference type="GO" id="GO:0042834">
    <property type="term" value="F:peptidoglycan binding"/>
    <property type="evidence" value="ECO:0007669"/>
    <property type="project" value="InterPro"/>
</dbReference>
<protein>
    <submittedName>
        <fullName evidence="4">Cell division protein FtsN</fullName>
    </submittedName>
</protein>
<evidence type="ECO:0000313" key="5">
    <source>
        <dbReference type="Proteomes" id="UP000254572"/>
    </source>
</evidence>
<dbReference type="PROSITE" id="PS51724">
    <property type="entry name" value="SPOR"/>
    <property type="match status" value="1"/>
</dbReference>
<feature type="compositionally biased region" description="Low complexity" evidence="1">
    <location>
        <begin position="136"/>
        <end position="151"/>
    </location>
</feature>
<evidence type="ECO:0000256" key="1">
    <source>
        <dbReference type="SAM" id="MobiDB-lite"/>
    </source>
</evidence>
<dbReference type="RefSeq" id="WP_115610883.1">
    <property type="nucleotide sequence ID" value="NZ_JBHLZC010000001.1"/>
</dbReference>
<feature type="compositionally biased region" description="Low complexity" evidence="1">
    <location>
        <begin position="107"/>
        <end position="123"/>
    </location>
</feature>
<dbReference type="Pfam" id="PF05036">
    <property type="entry name" value="SPOR"/>
    <property type="match status" value="1"/>
</dbReference>
<dbReference type="PANTHER" id="PTHR38687">
    <property type="entry name" value="CELL DIVISION PROTEIN DEDD-RELATED"/>
    <property type="match status" value="1"/>
</dbReference>
<feature type="region of interest" description="Disordered" evidence="1">
    <location>
        <begin position="45"/>
        <end position="265"/>
    </location>
</feature>
<keyword evidence="2" id="KW-1133">Transmembrane helix</keyword>
<keyword evidence="2" id="KW-0472">Membrane</keyword>
<keyword evidence="5" id="KW-1185">Reference proteome</keyword>
<dbReference type="InterPro" id="IPR036680">
    <property type="entry name" value="SPOR-like_sf"/>
</dbReference>
<feature type="domain" description="SPOR" evidence="3">
    <location>
        <begin position="262"/>
        <end position="340"/>
    </location>
</feature>
<dbReference type="Proteomes" id="UP000254572">
    <property type="component" value="Unassembled WGS sequence"/>
</dbReference>
<feature type="compositionally biased region" description="Basic and acidic residues" evidence="1">
    <location>
        <begin position="232"/>
        <end position="257"/>
    </location>
</feature>